<dbReference type="Proteomes" id="UP001107960">
    <property type="component" value="Unassembled WGS sequence"/>
</dbReference>
<reference evidence="2" key="1">
    <citation type="submission" date="2021-11" db="EMBL/GenBank/DDBJ databases">
        <title>Description of novel Chryseobacterium species.</title>
        <authorList>
            <person name="Saticioglu I.B."/>
            <person name="Ay H."/>
            <person name="Altun S."/>
            <person name="Duman M."/>
        </authorList>
    </citation>
    <scope>NUCLEOTIDE SEQUENCE</scope>
    <source>
        <strain evidence="2">C-39</strain>
    </source>
</reference>
<evidence type="ECO:0000313" key="2">
    <source>
        <dbReference type="EMBL" id="MCC9032688.1"/>
    </source>
</evidence>
<evidence type="ECO:0000313" key="3">
    <source>
        <dbReference type="Proteomes" id="UP000603715"/>
    </source>
</evidence>
<reference evidence="1" key="3">
    <citation type="submission" date="2024-05" db="EMBL/GenBank/DDBJ databases">
        <title>Description of novel Chryseobacterium sp. strain C-2.</title>
        <authorList>
            <person name="Saticioglu I.B."/>
        </authorList>
    </citation>
    <scope>NUCLEOTIDE SEQUENCE</scope>
    <source>
        <strain evidence="1">C-2</strain>
    </source>
</reference>
<organism evidence="2 4">
    <name type="scientific">Chryseobacterium muglaense</name>
    <dbReference type="NCBI Taxonomy" id="2893752"/>
    <lineage>
        <taxon>Bacteria</taxon>
        <taxon>Pseudomonadati</taxon>
        <taxon>Bacteroidota</taxon>
        <taxon>Flavobacteriia</taxon>
        <taxon>Flavobacteriales</taxon>
        <taxon>Weeksellaceae</taxon>
        <taxon>Chryseobacterium group</taxon>
        <taxon>Chryseobacterium</taxon>
    </lineage>
</organism>
<dbReference type="EMBL" id="JACXXP010000006">
    <property type="protein sequence ID" value="MBD3904493.1"/>
    <property type="molecule type" value="Genomic_DNA"/>
</dbReference>
<dbReference type="EMBL" id="JAJJML010000001">
    <property type="protein sequence ID" value="MCC9032688.1"/>
    <property type="molecule type" value="Genomic_DNA"/>
</dbReference>
<name>A0A9Q3URG0_9FLAO</name>
<dbReference type="RefSeq" id="WP_191179042.1">
    <property type="nucleotide sequence ID" value="NZ_JACXXP010000006.1"/>
</dbReference>
<protein>
    <submittedName>
        <fullName evidence="2">Uncharacterized protein</fullName>
    </submittedName>
</protein>
<accession>A0A9Q3URG0</accession>
<dbReference type="AlphaFoldDB" id="A0A9Q3URG0"/>
<dbReference type="Proteomes" id="UP000603715">
    <property type="component" value="Unassembled WGS sequence"/>
</dbReference>
<keyword evidence="3" id="KW-1185">Reference proteome</keyword>
<proteinExistence type="predicted"/>
<evidence type="ECO:0000313" key="4">
    <source>
        <dbReference type="Proteomes" id="UP001107960"/>
    </source>
</evidence>
<sequence length="159" mass="18294">MLTEKEKFQVLTGVNNIQKILDSKKLQSTDEDYKGAFIEILISLKDLLIKSDKLLSKRVKFTDDVIIDKDLRINDVTGLISYFRNCVCHPETEDADLDSNTLKYNIFIGIGGISIGDKFIGNKYNDDIGYNMGQHTLLLNRHIIRSFIEVKNNFQQYLQ</sequence>
<evidence type="ECO:0000313" key="1">
    <source>
        <dbReference type="EMBL" id="MBD3904493.1"/>
    </source>
</evidence>
<comment type="caution">
    <text evidence="2">The sequence shown here is derived from an EMBL/GenBank/DDBJ whole genome shotgun (WGS) entry which is preliminary data.</text>
</comment>
<reference evidence="3" key="2">
    <citation type="submission" date="2023-07" db="EMBL/GenBank/DDBJ databases">
        <title>Description of novel Chryseobacterium sp. strain C-2.</title>
        <authorList>
            <person name="Saticioglu I.B."/>
        </authorList>
    </citation>
    <scope>NUCLEOTIDE SEQUENCE [LARGE SCALE GENOMIC DNA]</scope>
    <source>
        <strain evidence="3">C-2</strain>
    </source>
</reference>
<gene>
    <name evidence="1" type="ORF">IEW27_07800</name>
    <name evidence="2" type="ORF">LNP80_00260</name>
</gene>